<reference evidence="2" key="1">
    <citation type="journal article" date="2020" name="Stud. Mycol.">
        <title>101 Dothideomycetes genomes: a test case for predicting lifestyles and emergence of pathogens.</title>
        <authorList>
            <person name="Haridas S."/>
            <person name="Albert R."/>
            <person name="Binder M."/>
            <person name="Bloem J."/>
            <person name="Labutti K."/>
            <person name="Salamov A."/>
            <person name="Andreopoulos B."/>
            <person name="Baker S."/>
            <person name="Barry K."/>
            <person name="Bills G."/>
            <person name="Bluhm B."/>
            <person name="Cannon C."/>
            <person name="Castanera R."/>
            <person name="Culley D."/>
            <person name="Daum C."/>
            <person name="Ezra D."/>
            <person name="Gonzalez J."/>
            <person name="Henrissat B."/>
            <person name="Kuo A."/>
            <person name="Liang C."/>
            <person name="Lipzen A."/>
            <person name="Lutzoni F."/>
            <person name="Magnuson J."/>
            <person name="Mondo S."/>
            <person name="Nolan M."/>
            <person name="Ohm R."/>
            <person name="Pangilinan J."/>
            <person name="Park H.-J."/>
            <person name="Ramirez L."/>
            <person name="Alfaro M."/>
            <person name="Sun H."/>
            <person name="Tritt A."/>
            <person name="Yoshinaga Y."/>
            <person name="Zwiers L.-H."/>
            <person name="Turgeon B."/>
            <person name="Goodwin S."/>
            <person name="Spatafora J."/>
            <person name="Crous P."/>
            <person name="Grigoriev I."/>
        </authorList>
    </citation>
    <scope>NUCLEOTIDE SEQUENCE</scope>
    <source>
        <strain evidence="2">CBS 113979</strain>
    </source>
</reference>
<gene>
    <name evidence="2" type="ORF">K402DRAFT_467379</name>
</gene>
<feature type="compositionally biased region" description="Low complexity" evidence="1">
    <location>
        <begin position="11"/>
        <end position="22"/>
    </location>
</feature>
<protein>
    <submittedName>
        <fullName evidence="2">Uncharacterized protein</fullName>
    </submittedName>
</protein>
<accession>A0A6G1GLL1</accession>
<name>A0A6G1GLL1_9PEZI</name>
<feature type="region of interest" description="Disordered" evidence="1">
    <location>
        <begin position="1"/>
        <end position="34"/>
    </location>
</feature>
<evidence type="ECO:0000256" key="1">
    <source>
        <dbReference type="SAM" id="MobiDB-lite"/>
    </source>
</evidence>
<dbReference type="EMBL" id="ML977195">
    <property type="protein sequence ID" value="KAF1981704.1"/>
    <property type="molecule type" value="Genomic_DNA"/>
</dbReference>
<organism evidence="2 3">
    <name type="scientific">Aulographum hederae CBS 113979</name>
    <dbReference type="NCBI Taxonomy" id="1176131"/>
    <lineage>
        <taxon>Eukaryota</taxon>
        <taxon>Fungi</taxon>
        <taxon>Dikarya</taxon>
        <taxon>Ascomycota</taxon>
        <taxon>Pezizomycotina</taxon>
        <taxon>Dothideomycetes</taxon>
        <taxon>Pleosporomycetidae</taxon>
        <taxon>Aulographales</taxon>
        <taxon>Aulographaceae</taxon>
    </lineage>
</organism>
<evidence type="ECO:0000313" key="3">
    <source>
        <dbReference type="Proteomes" id="UP000800041"/>
    </source>
</evidence>
<evidence type="ECO:0000313" key="2">
    <source>
        <dbReference type="EMBL" id="KAF1981704.1"/>
    </source>
</evidence>
<dbReference type="Proteomes" id="UP000800041">
    <property type="component" value="Unassembled WGS sequence"/>
</dbReference>
<sequence length="128" mass="14805">MAPHPHPLHPQPLLHTPTQPQLRRPHPRRSHHQQDRARFDVPLFIITPAIRQEVINVFTTLTTLVVHSGPCSSWLCKWLEAVGGFGCVRRLEFPEFDSYVRDMGVDGHTSCDIELLKRYTALRNLRIQ</sequence>
<proteinExistence type="predicted"/>
<dbReference type="AlphaFoldDB" id="A0A6G1GLL1"/>
<feature type="compositionally biased region" description="Pro residues" evidence="1">
    <location>
        <begin position="1"/>
        <end position="10"/>
    </location>
</feature>
<keyword evidence="3" id="KW-1185">Reference proteome</keyword>
<feature type="non-terminal residue" evidence="2">
    <location>
        <position position="128"/>
    </location>
</feature>